<comment type="caution">
    <text evidence="1">The sequence shown here is derived from an EMBL/GenBank/DDBJ whole genome shotgun (WGS) entry which is preliminary data.</text>
</comment>
<dbReference type="EMBL" id="JALBCA010000029">
    <property type="protein sequence ID" value="KAI2388685.1"/>
    <property type="molecule type" value="Genomic_DNA"/>
</dbReference>
<name>A0ACB8V137_9EURO</name>
<accession>A0ACB8V137</accession>
<gene>
    <name evidence="1" type="primary">VRP1</name>
    <name evidence="1" type="ORF">LOY88_002454</name>
</gene>
<sequence length="458" mass="45906">MPPPPAPPPPPPPPLPGFGGGAPPPPPPPPGAPPGNLPTQPPKGATKDRSALLTDITKGARLKKTVTNDRSAPVLSKTSGSSGGPPVGGAPPVPGMLKPPSGFAPPVPTDSASRARSNSDSGGVNTDSAGVLSSAPQLGGLFAGGMPKLRKRGGIDTGAAPDASYLSDSEARRSRPSTPMGSAPKPPTAPRVVPPPPPPSADAPSQPAVNPLVANLRKPPPKPASRPSSTFSIKSAPDMPPPRAPPPLPGAGRAPPPPPPPSARKVSAPPAPPPIARMNSPTPAPPPPPTISAPKPPSLPNSSPATNGPQAASIAMQAARNAFGHLQTTSTAPSAPPPPPPPPASPPSVSSARTSSLVSTPLSSRPSSFADHAAHQQPSRSMLDPSTYTLSNGGGSRLSTGSTASANNGHHSRLVIQDARFKFQSESHLPKPRDFKGGPRLYRAGRGSSVPLDLSVLK</sequence>
<reference evidence="1" key="1">
    <citation type="journal article" date="2022" name="bioRxiv">
        <title>Population genetic analysis of Ophidiomyces ophidiicola, the causative agent of snake fungal disease, indicates recent introductions to the USA.</title>
        <authorList>
            <person name="Ladner J.T."/>
            <person name="Palmer J.M."/>
            <person name="Ettinger C.L."/>
            <person name="Stajich J.E."/>
            <person name="Farrell T.M."/>
            <person name="Glorioso B.M."/>
            <person name="Lawson B."/>
            <person name="Price S.J."/>
            <person name="Stengle A.G."/>
            <person name="Grear D.A."/>
            <person name="Lorch J.M."/>
        </authorList>
    </citation>
    <scope>NUCLEOTIDE SEQUENCE</scope>
    <source>
        <strain evidence="1">NWHC 24266-5</strain>
    </source>
</reference>
<organism evidence="1">
    <name type="scientific">Ophidiomyces ophidiicola</name>
    <dbReference type="NCBI Taxonomy" id="1387563"/>
    <lineage>
        <taxon>Eukaryota</taxon>
        <taxon>Fungi</taxon>
        <taxon>Dikarya</taxon>
        <taxon>Ascomycota</taxon>
        <taxon>Pezizomycotina</taxon>
        <taxon>Eurotiomycetes</taxon>
        <taxon>Eurotiomycetidae</taxon>
        <taxon>Onygenales</taxon>
        <taxon>Onygenaceae</taxon>
        <taxon>Ophidiomyces</taxon>
    </lineage>
</organism>
<protein>
    <submittedName>
        <fullName evidence="1">Verprolin</fullName>
    </submittedName>
</protein>
<proteinExistence type="predicted"/>
<evidence type="ECO:0000313" key="1">
    <source>
        <dbReference type="EMBL" id="KAI2388685.1"/>
    </source>
</evidence>